<sequence length="305" mass="34690">MIWHWSDTMNIAFSYPVSFISVILNVTLVCIALECTPSTMKTYSYKNSKTSILLIFHGPCQSCFSDRYFVSQFCLFFDCLLMYCAVGSNLIIFISLYFRQQAVSKPFRVIRRSFIIFVCLLLGIAVLTMTIITFVGNLYPLDVMDEVAHRLKPELINSKWIYASVVDIAQISQMPPNLCNITVSPILIVYGVICRWFVYRAMVSSNLSVAMKGLHRCLMNILLAQLLSPVISIVTWFLYGYSLSMKSDSPVMENAATFPMCIVLIISPTVTFYFVKPYRERFLAFFHLGRSSVIPISANTTNITD</sequence>
<dbReference type="AlphaFoldDB" id="A0A8S1EPT2"/>
<keyword evidence="5 6" id="KW-0472">Membrane</keyword>
<feature type="transmembrane region" description="Helical" evidence="6">
    <location>
        <begin position="218"/>
        <end position="239"/>
    </location>
</feature>
<name>A0A8S1EPT2_9PELO</name>
<dbReference type="OrthoDB" id="5866527at2759"/>
<protein>
    <submittedName>
        <fullName evidence="7">Uncharacterized protein</fullName>
    </submittedName>
</protein>
<evidence type="ECO:0000313" key="8">
    <source>
        <dbReference type="Proteomes" id="UP000494206"/>
    </source>
</evidence>
<dbReference type="InterPro" id="IPR019421">
    <property type="entry name" value="7TM_GPCR_serpentine_rcpt_Srd"/>
</dbReference>
<feature type="transmembrane region" description="Helical" evidence="6">
    <location>
        <begin position="12"/>
        <end position="34"/>
    </location>
</feature>
<evidence type="ECO:0000313" key="7">
    <source>
        <dbReference type="EMBL" id="CAB3404018.1"/>
    </source>
</evidence>
<evidence type="ECO:0000256" key="6">
    <source>
        <dbReference type="SAM" id="Phobius"/>
    </source>
</evidence>
<gene>
    <name evidence="7" type="ORF">CBOVIS_LOCUS6413</name>
</gene>
<dbReference type="GO" id="GO:0016020">
    <property type="term" value="C:membrane"/>
    <property type="evidence" value="ECO:0007669"/>
    <property type="project" value="UniProtKB-SubCell"/>
</dbReference>
<dbReference type="EMBL" id="CADEPM010000004">
    <property type="protein sequence ID" value="CAB3404018.1"/>
    <property type="molecule type" value="Genomic_DNA"/>
</dbReference>
<evidence type="ECO:0000256" key="1">
    <source>
        <dbReference type="ARBA" id="ARBA00004141"/>
    </source>
</evidence>
<feature type="transmembrane region" description="Helical" evidence="6">
    <location>
        <begin position="114"/>
        <end position="135"/>
    </location>
</feature>
<accession>A0A8S1EPT2</accession>
<evidence type="ECO:0000256" key="2">
    <source>
        <dbReference type="ARBA" id="ARBA00009166"/>
    </source>
</evidence>
<dbReference type="Proteomes" id="UP000494206">
    <property type="component" value="Unassembled WGS sequence"/>
</dbReference>
<proteinExistence type="inferred from homology"/>
<organism evidence="7 8">
    <name type="scientific">Caenorhabditis bovis</name>
    <dbReference type="NCBI Taxonomy" id="2654633"/>
    <lineage>
        <taxon>Eukaryota</taxon>
        <taxon>Metazoa</taxon>
        <taxon>Ecdysozoa</taxon>
        <taxon>Nematoda</taxon>
        <taxon>Chromadorea</taxon>
        <taxon>Rhabditida</taxon>
        <taxon>Rhabditina</taxon>
        <taxon>Rhabditomorpha</taxon>
        <taxon>Rhabditoidea</taxon>
        <taxon>Rhabditidae</taxon>
        <taxon>Peloderinae</taxon>
        <taxon>Caenorhabditis</taxon>
    </lineage>
</organism>
<dbReference type="PANTHER" id="PTHR22945">
    <property type="entry name" value="SERPENTINE RECEPTOR, CLASS D DELTA"/>
    <property type="match status" value="1"/>
</dbReference>
<reference evidence="7 8" key="1">
    <citation type="submission" date="2020-04" db="EMBL/GenBank/DDBJ databases">
        <authorList>
            <person name="Laetsch R D."/>
            <person name="Stevens L."/>
            <person name="Kumar S."/>
            <person name="Blaxter L. M."/>
        </authorList>
    </citation>
    <scope>NUCLEOTIDE SEQUENCE [LARGE SCALE GENOMIC DNA]</scope>
</reference>
<dbReference type="Pfam" id="PF10317">
    <property type="entry name" value="7TM_GPCR_Srd"/>
    <property type="match status" value="1"/>
</dbReference>
<comment type="similarity">
    <text evidence="2">Belongs to the nematode receptor-like protein srd family.</text>
</comment>
<keyword evidence="3 6" id="KW-0812">Transmembrane</keyword>
<keyword evidence="8" id="KW-1185">Reference proteome</keyword>
<feature type="transmembrane region" description="Helical" evidence="6">
    <location>
        <begin position="75"/>
        <end position="98"/>
    </location>
</feature>
<comment type="caution">
    <text evidence="7">The sequence shown here is derived from an EMBL/GenBank/DDBJ whole genome shotgun (WGS) entry which is preliminary data.</text>
</comment>
<dbReference type="PANTHER" id="PTHR22945:SF40">
    <property type="entry name" value="SERPENTINE RECEPTOR, CLASS D (DELTA)-RELATED"/>
    <property type="match status" value="1"/>
</dbReference>
<dbReference type="InterPro" id="IPR050920">
    <property type="entry name" value="Nematode_rcpt-like_delta"/>
</dbReference>
<keyword evidence="4 6" id="KW-1133">Transmembrane helix</keyword>
<feature type="transmembrane region" description="Helical" evidence="6">
    <location>
        <begin position="255"/>
        <end position="275"/>
    </location>
</feature>
<evidence type="ECO:0000256" key="5">
    <source>
        <dbReference type="ARBA" id="ARBA00023136"/>
    </source>
</evidence>
<feature type="transmembrane region" description="Helical" evidence="6">
    <location>
        <begin position="181"/>
        <end position="198"/>
    </location>
</feature>
<comment type="subcellular location">
    <subcellularLocation>
        <location evidence="1">Membrane</location>
        <topology evidence="1">Multi-pass membrane protein</topology>
    </subcellularLocation>
</comment>
<evidence type="ECO:0000256" key="4">
    <source>
        <dbReference type="ARBA" id="ARBA00022989"/>
    </source>
</evidence>
<evidence type="ECO:0000256" key="3">
    <source>
        <dbReference type="ARBA" id="ARBA00022692"/>
    </source>
</evidence>